<sequence length="279" mass="30126">MSTMIDNVIAGGGAGIIEICLMYPTDVLKTRFQLATGVTQSLPTVVNKMVAEEGWMVFYRGITAPIISEAPKRAVKFSANEFYRGIFKNADGKMDAKGYFASGAAAGSTEAFVNCPFEVVKVRMQAPGSKELYKSVPDAAKQIVMKEGPTALYKGIEPQIYRNAAWNGLYFTITPTLREKMGGGRLNTFLAGALAGAVATVASTPFDVVKSRMQNQAAGVNKYNFALPSLAVVVQEEGVRSMYKGLGMRLLRLGPGGGIMMIAFEFIQGQLKSFREAKK</sequence>
<proteinExistence type="inferred from homology"/>
<feature type="repeat" description="Solcar" evidence="10">
    <location>
        <begin position="94"/>
        <end position="180"/>
    </location>
</feature>
<evidence type="ECO:0000256" key="11">
    <source>
        <dbReference type="RuleBase" id="RU000488"/>
    </source>
</evidence>
<dbReference type="AlphaFoldDB" id="A0A7S1N3K5"/>
<dbReference type="PROSITE" id="PS50920">
    <property type="entry name" value="SOLCAR"/>
    <property type="match status" value="3"/>
</dbReference>
<dbReference type="InterPro" id="IPR051028">
    <property type="entry name" value="Mito_Solute_Carrier"/>
</dbReference>
<keyword evidence="9 10" id="KW-0472">Membrane</keyword>
<dbReference type="Gene3D" id="1.50.40.10">
    <property type="entry name" value="Mitochondrial carrier domain"/>
    <property type="match status" value="1"/>
</dbReference>
<evidence type="ECO:0000256" key="8">
    <source>
        <dbReference type="ARBA" id="ARBA00023128"/>
    </source>
</evidence>
<organism evidence="12">
    <name type="scientific">Eutreptiella gymnastica</name>
    <dbReference type="NCBI Taxonomy" id="73025"/>
    <lineage>
        <taxon>Eukaryota</taxon>
        <taxon>Discoba</taxon>
        <taxon>Euglenozoa</taxon>
        <taxon>Euglenida</taxon>
        <taxon>Spirocuta</taxon>
        <taxon>Euglenophyceae</taxon>
        <taxon>Eutreptiales</taxon>
        <taxon>Eutreptiaceae</taxon>
        <taxon>Eutreptiella</taxon>
    </lineage>
</organism>
<evidence type="ECO:0000256" key="2">
    <source>
        <dbReference type="ARBA" id="ARBA00006375"/>
    </source>
</evidence>
<keyword evidence="4 10" id="KW-0812">Transmembrane</keyword>
<feature type="repeat" description="Solcar" evidence="10">
    <location>
        <begin position="183"/>
        <end position="270"/>
    </location>
</feature>
<evidence type="ECO:0000256" key="3">
    <source>
        <dbReference type="ARBA" id="ARBA00022448"/>
    </source>
</evidence>
<gene>
    <name evidence="12" type="ORF">EGYM00392_LOCUS5917</name>
</gene>
<dbReference type="GO" id="GO:0005313">
    <property type="term" value="F:L-glutamate transmembrane transporter activity"/>
    <property type="evidence" value="ECO:0007669"/>
    <property type="project" value="TreeGrafter"/>
</dbReference>
<dbReference type="PANTHER" id="PTHR45678:SF1">
    <property type="entry name" value="MITOCHONDRIAL 2-OXODICARBOXYLATE CARRIER 1-RELATED"/>
    <property type="match status" value="1"/>
</dbReference>
<name>A0A7S1N3K5_9EUGL</name>
<dbReference type="EMBL" id="HBGA01015355">
    <property type="protein sequence ID" value="CAD8994862.1"/>
    <property type="molecule type" value="Transcribed_RNA"/>
</dbReference>
<comment type="similarity">
    <text evidence="2 11">Belongs to the mitochondrial carrier (TC 2.A.29) family.</text>
</comment>
<evidence type="ECO:0000256" key="10">
    <source>
        <dbReference type="PROSITE-ProRule" id="PRU00282"/>
    </source>
</evidence>
<dbReference type="GO" id="GO:0043490">
    <property type="term" value="P:malate-aspartate shuttle"/>
    <property type="evidence" value="ECO:0007669"/>
    <property type="project" value="TreeGrafter"/>
</dbReference>
<reference evidence="12" key="1">
    <citation type="submission" date="2021-01" db="EMBL/GenBank/DDBJ databases">
        <authorList>
            <person name="Corre E."/>
            <person name="Pelletier E."/>
            <person name="Niang G."/>
            <person name="Scheremetjew M."/>
            <person name="Finn R."/>
            <person name="Kale V."/>
            <person name="Holt S."/>
            <person name="Cochrane G."/>
            <person name="Meng A."/>
            <person name="Brown T."/>
            <person name="Cohen L."/>
        </authorList>
    </citation>
    <scope>NUCLEOTIDE SEQUENCE</scope>
    <source>
        <strain evidence="12">NIES-381</strain>
    </source>
</reference>
<feature type="repeat" description="Solcar" evidence="10">
    <location>
        <begin position="2"/>
        <end position="86"/>
    </location>
</feature>
<dbReference type="InterPro" id="IPR023395">
    <property type="entry name" value="MCP_dom_sf"/>
</dbReference>
<dbReference type="PANTHER" id="PTHR45678">
    <property type="entry name" value="MITOCHONDRIAL 2-OXODICARBOXYLATE CARRIER 1-RELATED"/>
    <property type="match status" value="1"/>
</dbReference>
<evidence type="ECO:0000313" key="12">
    <source>
        <dbReference type="EMBL" id="CAD8994862.1"/>
    </source>
</evidence>
<evidence type="ECO:0000256" key="5">
    <source>
        <dbReference type="ARBA" id="ARBA00022737"/>
    </source>
</evidence>
<accession>A0A7S1N3K5</accession>
<dbReference type="Pfam" id="PF00153">
    <property type="entry name" value="Mito_carr"/>
    <property type="match status" value="3"/>
</dbReference>
<keyword evidence="8" id="KW-0496">Mitochondrion</keyword>
<keyword evidence="3 11" id="KW-0813">Transport</keyword>
<evidence type="ECO:0000256" key="6">
    <source>
        <dbReference type="ARBA" id="ARBA00022792"/>
    </source>
</evidence>
<protein>
    <recommendedName>
        <fullName evidence="13">Mitochondrial carrier protein</fullName>
    </recommendedName>
</protein>
<evidence type="ECO:0008006" key="13">
    <source>
        <dbReference type="Google" id="ProtNLM"/>
    </source>
</evidence>
<keyword evidence="6" id="KW-0999">Mitochondrion inner membrane</keyword>
<dbReference type="SUPFAM" id="SSF103506">
    <property type="entry name" value="Mitochondrial carrier"/>
    <property type="match status" value="1"/>
</dbReference>
<keyword evidence="5" id="KW-0677">Repeat</keyword>
<evidence type="ECO:0000256" key="1">
    <source>
        <dbReference type="ARBA" id="ARBA00004448"/>
    </source>
</evidence>
<dbReference type="GO" id="GO:0005743">
    <property type="term" value="C:mitochondrial inner membrane"/>
    <property type="evidence" value="ECO:0007669"/>
    <property type="project" value="UniProtKB-SubCell"/>
</dbReference>
<dbReference type="GO" id="GO:0015183">
    <property type="term" value="F:L-aspartate transmembrane transporter activity"/>
    <property type="evidence" value="ECO:0007669"/>
    <property type="project" value="TreeGrafter"/>
</dbReference>
<dbReference type="InterPro" id="IPR018108">
    <property type="entry name" value="MCP_transmembrane"/>
</dbReference>
<evidence type="ECO:0000256" key="9">
    <source>
        <dbReference type="ARBA" id="ARBA00023136"/>
    </source>
</evidence>
<evidence type="ECO:0000256" key="4">
    <source>
        <dbReference type="ARBA" id="ARBA00022692"/>
    </source>
</evidence>
<dbReference type="PRINTS" id="PR00926">
    <property type="entry name" value="MITOCARRIER"/>
</dbReference>
<keyword evidence="7" id="KW-1133">Transmembrane helix</keyword>
<dbReference type="InterPro" id="IPR002067">
    <property type="entry name" value="MCP"/>
</dbReference>
<evidence type="ECO:0000256" key="7">
    <source>
        <dbReference type="ARBA" id="ARBA00022989"/>
    </source>
</evidence>
<comment type="subcellular location">
    <subcellularLocation>
        <location evidence="1">Mitochondrion inner membrane</location>
        <topology evidence="1">Multi-pass membrane protein</topology>
    </subcellularLocation>
</comment>